<dbReference type="InterPro" id="IPR043504">
    <property type="entry name" value="Peptidase_S1_PA_chymotrypsin"/>
</dbReference>
<gene>
    <name evidence="3" type="ORF">EVAR_97816_1</name>
</gene>
<dbReference type="Gene3D" id="2.40.10.10">
    <property type="entry name" value="Trypsin-like serine proteases"/>
    <property type="match status" value="1"/>
</dbReference>
<dbReference type="InterPro" id="IPR009003">
    <property type="entry name" value="Peptidase_S1_PA"/>
</dbReference>
<dbReference type="PROSITE" id="PS50240">
    <property type="entry name" value="TRYPSIN_DOM"/>
    <property type="match status" value="1"/>
</dbReference>
<protein>
    <submittedName>
        <fullName evidence="3">Limulus clotting factor C</fullName>
    </submittedName>
</protein>
<dbReference type="Proteomes" id="UP000299102">
    <property type="component" value="Unassembled WGS sequence"/>
</dbReference>
<name>A0A4C1X9S5_EUMVA</name>
<keyword evidence="4" id="KW-1185">Reference proteome</keyword>
<evidence type="ECO:0000313" key="4">
    <source>
        <dbReference type="Proteomes" id="UP000299102"/>
    </source>
</evidence>
<comment type="caution">
    <text evidence="3">The sequence shown here is derived from an EMBL/GenBank/DDBJ whole genome shotgun (WGS) entry which is preliminary data.</text>
</comment>
<evidence type="ECO:0000259" key="2">
    <source>
        <dbReference type="PROSITE" id="PS50240"/>
    </source>
</evidence>
<dbReference type="OrthoDB" id="2019384at2759"/>
<dbReference type="STRING" id="151549.A0A4C1X9S5"/>
<dbReference type="InterPro" id="IPR001254">
    <property type="entry name" value="Trypsin_dom"/>
</dbReference>
<dbReference type="AlphaFoldDB" id="A0A4C1X9S5"/>
<dbReference type="GO" id="GO:0004252">
    <property type="term" value="F:serine-type endopeptidase activity"/>
    <property type="evidence" value="ECO:0007669"/>
    <property type="project" value="InterPro"/>
</dbReference>
<dbReference type="InterPro" id="IPR051333">
    <property type="entry name" value="CLIP_Serine_Protease"/>
</dbReference>
<reference evidence="3 4" key="1">
    <citation type="journal article" date="2019" name="Commun. Biol.">
        <title>The bagworm genome reveals a unique fibroin gene that provides high tensile strength.</title>
        <authorList>
            <person name="Kono N."/>
            <person name="Nakamura H."/>
            <person name="Ohtoshi R."/>
            <person name="Tomita M."/>
            <person name="Numata K."/>
            <person name="Arakawa K."/>
        </authorList>
    </citation>
    <scope>NUCLEOTIDE SEQUENCE [LARGE SCALE GENOMIC DNA]</scope>
</reference>
<dbReference type="SMART" id="SM00020">
    <property type="entry name" value="Tryp_SPc"/>
    <property type="match status" value="1"/>
</dbReference>
<dbReference type="PANTHER" id="PTHR24260:SF136">
    <property type="entry name" value="GH08193P-RELATED"/>
    <property type="match status" value="1"/>
</dbReference>
<dbReference type="Pfam" id="PF00089">
    <property type="entry name" value="Trypsin"/>
    <property type="match status" value="1"/>
</dbReference>
<accession>A0A4C1X9S5</accession>
<proteinExistence type="predicted"/>
<evidence type="ECO:0000313" key="3">
    <source>
        <dbReference type="EMBL" id="GBP60561.1"/>
    </source>
</evidence>
<dbReference type="EMBL" id="BGZK01000790">
    <property type="protein sequence ID" value="GBP60561.1"/>
    <property type="molecule type" value="Genomic_DNA"/>
</dbReference>
<dbReference type="SUPFAM" id="SSF50494">
    <property type="entry name" value="Trypsin-like serine proteases"/>
    <property type="match status" value="1"/>
</dbReference>
<feature type="domain" description="Peptidase S1" evidence="2">
    <location>
        <begin position="125"/>
        <end position="262"/>
    </location>
</feature>
<evidence type="ECO:0000256" key="1">
    <source>
        <dbReference type="SAM" id="MobiDB-lite"/>
    </source>
</evidence>
<sequence>MRNNKEKWTKDVLEWYPRNGKRKRGGQIKRWEDDLPKGWRRSTRDRENGRNWGRPMAIDNLTKCAYFAVKGARAATGAPGIGGAARAGAAGPGTLVGRLEHVEAKEQSRGGRPARRRPQVKNEPRPRAEVFSNSRPELLKGSLAQVAGWGLLDAEGKETQELQVVDLPYIDIKQCLDDAPFDFKQYITGDKICAGYTNGTALCRGDSGGGLTFAEIDKGEKRYYLRGVVSTAPQAGQTCNVYAITAFTHVWRHELFIKENYFGA</sequence>
<dbReference type="PANTHER" id="PTHR24260">
    <property type="match status" value="1"/>
</dbReference>
<feature type="region of interest" description="Disordered" evidence="1">
    <location>
        <begin position="103"/>
        <end position="134"/>
    </location>
</feature>
<organism evidence="3 4">
    <name type="scientific">Eumeta variegata</name>
    <name type="common">Bagworm moth</name>
    <name type="synonym">Eumeta japonica</name>
    <dbReference type="NCBI Taxonomy" id="151549"/>
    <lineage>
        <taxon>Eukaryota</taxon>
        <taxon>Metazoa</taxon>
        <taxon>Ecdysozoa</taxon>
        <taxon>Arthropoda</taxon>
        <taxon>Hexapoda</taxon>
        <taxon>Insecta</taxon>
        <taxon>Pterygota</taxon>
        <taxon>Neoptera</taxon>
        <taxon>Endopterygota</taxon>
        <taxon>Lepidoptera</taxon>
        <taxon>Glossata</taxon>
        <taxon>Ditrysia</taxon>
        <taxon>Tineoidea</taxon>
        <taxon>Psychidae</taxon>
        <taxon>Oiketicinae</taxon>
        <taxon>Eumeta</taxon>
    </lineage>
</organism>
<dbReference type="GO" id="GO:0006508">
    <property type="term" value="P:proteolysis"/>
    <property type="evidence" value="ECO:0007669"/>
    <property type="project" value="InterPro"/>
</dbReference>